<evidence type="ECO:0000256" key="2">
    <source>
        <dbReference type="SAM" id="Phobius"/>
    </source>
</evidence>
<dbReference type="Pfam" id="PF10821">
    <property type="entry name" value="DUF2567"/>
    <property type="match status" value="1"/>
</dbReference>
<reference evidence="3 4" key="1">
    <citation type="submission" date="2017-04" db="EMBL/GenBank/DDBJ databases">
        <title>The new phylogeny of genus Mycobacterium.</title>
        <authorList>
            <person name="Tortoli E."/>
            <person name="Trovato A."/>
            <person name="Cirillo D.M."/>
        </authorList>
    </citation>
    <scope>NUCLEOTIDE SEQUENCE [LARGE SCALE GENOMIC DNA]</scope>
    <source>
        <strain evidence="3 4">TBL 1200985</strain>
    </source>
</reference>
<keyword evidence="2" id="KW-0472">Membrane</keyword>
<evidence type="ECO:0000313" key="4">
    <source>
        <dbReference type="Proteomes" id="UP000193247"/>
    </source>
</evidence>
<sequence>MRAPDGRSGSTRRLVGSLLPARTGGLGRLGGTAVTDQSLPSVPSGPELSGAPRTSRTRAILAVVLGLSATGVLVGGLWAWIAPPIHAVVAMTRAGERVHEYLGSESQNFFVAPFMLLGLLGVLAVVASVLVWQWREHRGPGMVVGLSIGLSAAAAFAAAVGALLVRLRYGALDFDTVPLSGGDHAITYVTQAPPVFFARRPLQIAATLMWPAGTASLAYALLAAGTARDDLGGYPAVDPPSSTPTEAPEAPDAPPAPVS</sequence>
<gene>
    <name evidence="3" type="ORF">B8W66_09290</name>
</gene>
<dbReference type="EMBL" id="NCXP01000008">
    <property type="protein sequence ID" value="OSC41263.1"/>
    <property type="molecule type" value="Genomic_DNA"/>
</dbReference>
<protein>
    <recommendedName>
        <fullName evidence="5">DUF2567 domain-containing protein</fullName>
    </recommendedName>
</protein>
<feature type="transmembrane region" description="Helical" evidence="2">
    <location>
        <begin position="143"/>
        <end position="165"/>
    </location>
</feature>
<evidence type="ECO:0008006" key="5">
    <source>
        <dbReference type="Google" id="ProtNLM"/>
    </source>
</evidence>
<keyword evidence="2" id="KW-1133">Transmembrane helix</keyword>
<keyword evidence="2" id="KW-0812">Transmembrane</keyword>
<dbReference type="Proteomes" id="UP000193247">
    <property type="component" value="Unassembled WGS sequence"/>
</dbReference>
<dbReference type="AlphaFoldDB" id="A0A1X2LW20"/>
<feature type="transmembrane region" description="Helical" evidence="2">
    <location>
        <begin position="59"/>
        <end position="81"/>
    </location>
</feature>
<dbReference type="OrthoDB" id="4761780at2"/>
<feature type="region of interest" description="Disordered" evidence="1">
    <location>
        <begin position="232"/>
        <end position="259"/>
    </location>
</feature>
<evidence type="ECO:0000256" key="1">
    <source>
        <dbReference type="SAM" id="MobiDB-lite"/>
    </source>
</evidence>
<dbReference type="STRING" id="1430326.B8W66_09290"/>
<accession>A0A1X2LW20</accession>
<feature type="transmembrane region" description="Helical" evidence="2">
    <location>
        <begin position="109"/>
        <end position="131"/>
    </location>
</feature>
<name>A0A1X2LW20_9MYCO</name>
<comment type="caution">
    <text evidence="3">The sequence shown here is derived from an EMBL/GenBank/DDBJ whole genome shotgun (WGS) entry which is preliminary data.</text>
</comment>
<keyword evidence="4" id="KW-1185">Reference proteome</keyword>
<feature type="transmembrane region" description="Helical" evidence="2">
    <location>
        <begin position="202"/>
        <end position="222"/>
    </location>
</feature>
<evidence type="ECO:0000313" key="3">
    <source>
        <dbReference type="EMBL" id="OSC41263.1"/>
    </source>
</evidence>
<dbReference type="InterPro" id="IPR021213">
    <property type="entry name" value="DUF2567"/>
</dbReference>
<organism evidence="3 4">
    <name type="scientific">Mycobacterium decipiens</name>
    <dbReference type="NCBI Taxonomy" id="1430326"/>
    <lineage>
        <taxon>Bacteria</taxon>
        <taxon>Bacillati</taxon>
        <taxon>Actinomycetota</taxon>
        <taxon>Actinomycetes</taxon>
        <taxon>Mycobacteriales</taxon>
        <taxon>Mycobacteriaceae</taxon>
        <taxon>Mycobacterium</taxon>
    </lineage>
</organism>
<proteinExistence type="predicted"/>